<sequence length="41" mass="4494">MNNTDITSLIQRALADGCQITITLTPRGYIADDQPETEGEQ</sequence>
<comment type="caution">
    <text evidence="1">The sequence shown here is derived from an EMBL/GenBank/DDBJ whole genome shotgun (WGS) entry which is preliminary data.</text>
</comment>
<dbReference type="EMBL" id="JGZO01000031">
    <property type="protein sequence ID" value="KFI90278.1"/>
    <property type="molecule type" value="Genomic_DNA"/>
</dbReference>
<dbReference type="GeneID" id="85167184"/>
<reference evidence="1 2" key="1">
    <citation type="submission" date="2014-03" db="EMBL/GenBank/DDBJ databases">
        <title>Genomics of Bifidobacteria.</title>
        <authorList>
            <person name="Ventura M."/>
            <person name="Milani C."/>
            <person name="Lugli G.A."/>
        </authorList>
    </citation>
    <scope>NUCLEOTIDE SEQUENCE [LARGE SCALE GENOMIC DNA]</scope>
    <source>
        <strain evidence="1 2">LMG 21589</strain>
    </source>
</reference>
<gene>
    <name evidence="1" type="ORF">BSCA_1889</name>
</gene>
<dbReference type="Proteomes" id="UP000029033">
    <property type="component" value="Unassembled WGS sequence"/>
</dbReference>
<evidence type="ECO:0000313" key="2">
    <source>
        <dbReference type="Proteomes" id="UP000029033"/>
    </source>
</evidence>
<evidence type="ECO:0000313" key="1">
    <source>
        <dbReference type="EMBL" id="KFI90278.1"/>
    </source>
</evidence>
<dbReference type="AlphaFoldDB" id="A0A087D428"/>
<accession>A0A087D428</accession>
<proteinExistence type="predicted"/>
<keyword evidence="2" id="KW-1185">Reference proteome</keyword>
<dbReference type="RefSeq" id="WP_269429189.1">
    <property type="nucleotide sequence ID" value="NZ_CAUPKV010000018.1"/>
</dbReference>
<organism evidence="1 2">
    <name type="scientific">Bifidobacterium scardovii</name>
    <dbReference type="NCBI Taxonomy" id="158787"/>
    <lineage>
        <taxon>Bacteria</taxon>
        <taxon>Bacillati</taxon>
        <taxon>Actinomycetota</taxon>
        <taxon>Actinomycetes</taxon>
        <taxon>Bifidobacteriales</taxon>
        <taxon>Bifidobacteriaceae</taxon>
        <taxon>Bifidobacterium</taxon>
    </lineage>
</organism>
<name>A0A087D428_9BIFI</name>
<protein>
    <submittedName>
        <fullName evidence="1">Uncharacterized protein</fullName>
    </submittedName>
</protein>